<dbReference type="RefSeq" id="WP_228849300.1">
    <property type="nucleotide sequence ID" value="NZ_JADCKQ010000010.1"/>
</dbReference>
<gene>
    <name evidence="1" type="ORF">H1D41_12900</name>
</gene>
<evidence type="ECO:0000313" key="2">
    <source>
        <dbReference type="Proteomes" id="UP000640583"/>
    </source>
</evidence>
<proteinExistence type="predicted"/>
<keyword evidence="2" id="KW-1185">Reference proteome</keyword>
<sequence>MIHDLQAITAEPDRWRYLSAQTEARDCSPLQCYVERRLNGEKGAEWLDGQSIEQAVRTTEMLGGLLAYGPSQKAKDMTDDMWDTAGRAAWPLVTKGDAELRELLSRALLKAVRMNGHPSPRNSFGMLYGWLFSSRLSKDPGPIRDIVREVIIENVPLVPGQMLLGTPVATPRLASIAAIAGAEGLHSKTLRNVLELAGVLDGTQPLKGARNVVADYALAKPLIERAKHTTPVMQVPDMLSASRPMVSALIELGKLTRIQDHDALKSKVGKAIDGRSIRQVLCFLQESFEAVKHPPEGHVHLAKAAEKTRVTMKVILELLFGLHLKTVCRLKGHHGFSGVLVSPDEVRACMANPPDNVSDEIRFWMG</sequence>
<reference evidence="1" key="1">
    <citation type="submission" date="2020-10" db="EMBL/GenBank/DDBJ databases">
        <title>Paenihalocynthiibacter styelae gen. nov., sp. nov., isolated from stalked sea squirt Styela clava.</title>
        <authorList>
            <person name="Kim Y.-O."/>
            <person name="Yoon J.-H."/>
        </authorList>
    </citation>
    <scope>NUCLEOTIDE SEQUENCE</scope>
    <source>
        <strain evidence="1">MYP1-1</strain>
    </source>
</reference>
<dbReference type="EMBL" id="JADCKQ010000010">
    <property type="protein sequence ID" value="MBI1494538.1"/>
    <property type="molecule type" value="Genomic_DNA"/>
</dbReference>
<dbReference type="Proteomes" id="UP000640583">
    <property type="component" value="Unassembled WGS sequence"/>
</dbReference>
<comment type="caution">
    <text evidence="1">The sequence shown here is derived from an EMBL/GenBank/DDBJ whole genome shotgun (WGS) entry which is preliminary data.</text>
</comment>
<evidence type="ECO:0000313" key="1">
    <source>
        <dbReference type="EMBL" id="MBI1494538.1"/>
    </source>
</evidence>
<protein>
    <submittedName>
        <fullName evidence="1">Uncharacterized protein</fullName>
    </submittedName>
</protein>
<name>A0A8J7IX51_9RHOB</name>
<organism evidence="1 2">
    <name type="scientific">Halocynthiibacter styelae</name>
    <dbReference type="NCBI Taxonomy" id="2761955"/>
    <lineage>
        <taxon>Bacteria</taxon>
        <taxon>Pseudomonadati</taxon>
        <taxon>Pseudomonadota</taxon>
        <taxon>Alphaproteobacteria</taxon>
        <taxon>Rhodobacterales</taxon>
        <taxon>Paracoccaceae</taxon>
        <taxon>Halocynthiibacter</taxon>
    </lineage>
</organism>
<dbReference type="AlphaFoldDB" id="A0A8J7IX51"/>
<accession>A0A8J7IX51</accession>